<feature type="compositionally biased region" description="Basic and acidic residues" evidence="1">
    <location>
        <begin position="418"/>
        <end position="428"/>
    </location>
</feature>
<dbReference type="KEGG" id="ftj:FTUN_0224"/>
<feature type="compositionally biased region" description="Basic and acidic residues" evidence="1">
    <location>
        <begin position="574"/>
        <end position="601"/>
    </location>
</feature>
<feature type="region of interest" description="Disordered" evidence="1">
    <location>
        <begin position="541"/>
        <end position="623"/>
    </location>
</feature>
<keyword evidence="4" id="KW-1185">Reference proteome</keyword>
<feature type="chain" id="PRO_5026946731" evidence="2">
    <location>
        <begin position="24"/>
        <end position="978"/>
    </location>
</feature>
<feature type="region of interest" description="Disordered" evidence="1">
    <location>
        <begin position="348"/>
        <end position="383"/>
    </location>
</feature>
<reference evidence="4" key="1">
    <citation type="submission" date="2020-05" db="EMBL/GenBank/DDBJ databases">
        <title>Frigoriglobus tundricola gen. nov., sp. nov., a psychrotolerant cellulolytic planctomycete of the family Gemmataceae with two divergent copies of 16S rRNA gene.</title>
        <authorList>
            <person name="Kulichevskaya I.S."/>
            <person name="Ivanova A.A."/>
            <person name="Naumoff D.G."/>
            <person name="Beletsky A.V."/>
            <person name="Rijpstra W.I.C."/>
            <person name="Sinninghe Damste J.S."/>
            <person name="Mardanov A.V."/>
            <person name="Ravin N.V."/>
            <person name="Dedysh S.N."/>
        </authorList>
    </citation>
    <scope>NUCLEOTIDE SEQUENCE [LARGE SCALE GENOMIC DNA]</scope>
    <source>
        <strain evidence="4">PL17</strain>
    </source>
</reference>
<feature type="compositionally biased region" description="Basic and acidic residues" evidence="1">
    <location>
        <begin position="614"/>
        <end position="623"/>
    </location>
</feature>
<accession>A0A6M5YFE2</accession>
<organism evidence="3 4">
    <name type="scientific">Frigoriglobus tundricola</name>
    <dbReference type="NCBI Taxonomy" id="2774151"/>
    <lineage>
        <taxon>Bacteria</taxon>
        <taxon>Pseudomonadati</taxon>
        <taxon>Planctomycetota</taxon>
        <taxon>Planctomycetia</taxon>
        <taxon>Gemmatales</taxon>
        <taxon>Gemmataceae</taxon>
        <taxon>Frigoriglobus</taxon>
    </lineage>
</organism>
<feature type="compositionally biased region" description="Low complexity" evidence="1">
    <location>
        <begin position="918"/>
        <end position="930"/>
    </location>
</feature>
<gene>
    <name evidence="3" type="ORF">FTUN_0224</name>
</gene>
<dbReference type="Proteomes" id="UP000503447">
    <property type="component" value="Chromosome"/>
</dbReference>
<name>A0A6M5YFE2_9BACT</name>
<dbReference type="AlphaFoldDB" id="A0A6M5YFE2"/>
<feature type="region of interest" description="Disordered" evidence="1">
    <location>
        <begin position="674"/>
        <end position="737"/>
    </location>
</feature>
<feature type="compositionally biased region" description="Basic and acidic residues" evidence="1">
    <location>
        <begin position="481"/>
        <end position="498"/>
    </location>
</feature>
<evidence type="ECO:0000313" key="3">
    <source>
        <dbReference type="EMBL" id="QJW92727.1"/>
    </source>
</evidence>
<feature type="region of interest" description="Disordered" evidence="1">
    <location>
        <begin position="418"/>
        <end position="498"/>
    </location>
</feature>
<feature type="compositionally biased region" description="Basic and acidic residues" evidence="1">
    <location>
        <begin position="701"/>
        <end position="713"/>
    </location>
</feature>
<dbReference type="EMBL" id="CP053452">
    <property type="protein sequence ID" value="QJW92727.1"/>
    <property type="molecule type" value="Genomic_DNA"/>
</dbReference>
<sequence length="978" mass="103807">MTAGRRCRVAAALALVVTMVPLAVSRSKDLDPVKQRDEQKKIKARIDEAARRASSTLDVMMFQRLPDGTEQKMLRDVAEGLRGLSETEIRTVLAHLEKAVSLPAAATEEQKAAYAKHVQVVKQLKVMLGQLDVVKNLDEAAERLERAAEKQIKLVGEAHTNSILPTRRVIVDDREELATEQGDLRTEVGAVFKQVSGLVADKVLTPEQLARVEKAEALPRGAKLAADMAPTADKLRGGNFIDAGERQRRHAKELKDLAAALRAPPGSRIDALKAARAEVEKAIDAQTKVNKDTAEKVAAPEVRNRNGADPKTVRANELANQQAKAEFAARDARKAAEPVAPEAAAMIKPAETQQWKAEDKLRDKDVAGAVEPQEKALEGLKNAKDELDRQIAAAELAKTDPLAATKQAIERVEQLIKEQKQTNAKTEEAADNPARTPEAASAQKDVAKKTDDLAKTPLPPNADAKQALNKALDAQKQAAGKLDKQQPDAAKPDQKDALAALEKAKDALEQQAKAIEERRAEIAKLEELKAKLEDLAKNEKDVARAADKAAADPKKPETGDIAKKQEALTPPTKDVGKELQDLAPDAAKKVDEAGTKQEGAKTDLAMNMPMAGGEKAKDAAAKLDDAAKDVQMKIDEKKGQEATDQAALQPNKVDAQQAAEQLAKAIEQARDAADKAKMAETALDQPAKDKATPDIAQLQKEIAKKATDQKLPDAAKSAEQAAQALDKGDLPKAIENQQKALKDLKAAADMKAQAPMGDKGSADTLAKDQKQLLDATKALQQSQQANAAAQAALQQAQANAPMAVQDQLGKAGEQLGKAGEQLGKGMPGEAGMNQQDAAKGLQQALDALNQAAMAQGMPGAQPGMGQTAMAGTGMQPGMGMGMQPGTGTQPGMGMGMGPPMNAGTSEGDMNGTEKLKNAASSGTAATGDGAFIKMRSKDRDKVQQTGDTQFPAEFRELIKQYNINIKNAKPAAPAPGGK</sequence>
<protein>
    <submittedName>
        <fullName evidence="3">Uncharacterized protein</fullName>
    </submittedName>
</protein>
<feature type="compositionally biased region" description="Basic and acidic residues" evidence="1">
    <location>
        <begin position="541"/>
        <end position="566"/>
    </location>
</feature>
<feature type="signal peptide" evidence="2">
    <location>
        <begin position="1"/>
        <end position="23"/>
    </location>
</feature>
<feature type="compositionally biased region" description="Low complexity" evidence="1">
    <location>
        <begin position="714"/>
        <end position="724"/>
    </location>
</feature>
<keyword evidence="2" id="KW-0732">Signal</keyword>
<proteinExistence type="predicted"/>
<evidence type="ECO:0000256" key="2">
    <source>
        <dbReference type="SAM" id="SignalP"/>
    </source>
</evidence>
<dbReference type="RefSeq" id="WP_171469073.1">
    <property type="nucleotide sequence ID" value="NZ_CP053452.2"/>
</dbReference>
<evidence type="ECO:0000313" key="4">
    <source>
        <dbReference type="Proteomes" id="UP000503447"/>
    </source>
</evidence>
<feature type="region of interest" description="Disordered" evidence="1">
    <location>
        <begin position="915"/>
        <end position="949"/>
    </location>
</feature>
<evidence type="ECO:0000256" key="1">
    <source>
        <dbReference type="SAM" id="MobiDB-lite"/>
    </source>
</evidence>
<feature type="compositionally biased region" description="Basic and acidic residues" evidence="1">
    <location>
        <begin position="356"/>
        <end position="383"/>
    </location>
</feature>
<feature type="compositionally biased region" description="Basic and acidic residues" evidence="1">
    <location>
        <begin position="445"/>
        <end position="454"/>
    </location>
</feature>